<organism evidence="1 2">
    <name type="scientific">Polymorphum gilvum (strain LMG 25793 / CGMCC 1.9160 / SL003B-26A1)</name>
    <dbReference type="NCBI Taxonomy" id="991905"/>
    <lineage>
        <taxon>Bacteria</taxon>
        <taxon>Pseudomonadati</taxon>
        <taxon>Pseudomonadota</taxon>
        <taxon>Alphaproteobacteria</taxon>
        <taxon>Rhodobacterales</taxon>
        <taxon>Paracoccaceae</taxon>
        <taxon>Polymorphum</taxon>
    </lineage>
</organism>
<protein>
    <submittedName>
        <fullName evidence="1">Uncharacterized protein</fullName>
    </submittedName>
</protein>
<accession>F2IYA5</accession>
<dbReference type="Proteomes" id="UP000008130">
    <property type="component" value="Chromosome"/>
</dbReference>
<keyword evidence="2" id="KW-1185">Reference proteome</keyword>
<name>F2IYA5_POLGS</name>
<gene>
    <name evidence="1" type="ordered locus">SL003B_3296</name>
</gene>
<reference evidence="1 2" key="1">
    <citation type="journal article" date="2011" name="J. Bacteriol.">
        <title>Complete genome sequence of Polymorphum gilvum SL003B-26A1T, a crude oil-degrading bacterium from oil-polluted saline soil.</title>
        <authorList>
            <person name="Li S.G."/>
            <person name="Tang Y.Q."/>
            <person name="Nie Y."/>
            <person name="Cai M."/>
            <person name="Wu X.L."/>
        </authorList>
    </citation>
    <scope>NUCLEOTIDE SEQUENCE [LARGE SCALE GENOMIC DNA]</scope>
    <source>
        <strain evidence="2">LMG 25793 / CGMCC 1.9160 / SL003B-26A1</strain>
    </source>
</reference>
<dbReference type="AlphaFoldDB" id="F2IYA5"/>
<evidence type="ECO:0000313" key="1">
    <source>
        <dbReference type="EMBL" id="ADZ71719.1"/>
    </source>
</evidence>
<dbReference type="EMBL" id="CP002568">
    <property type="protein sequence ID" value="ADZ71719.1"/>
    <property type="molecule type" value="Genomic_DNA"/>
</dbReference>
<sequence length="73" mass="8288">MRQEEGGQDGSRKRWWRMRQVSAIASPAVNAQGQIEPGGVRKKRGPDRAGQVLARCEHRNARGEVRCITRIYD</sequence>
<dbReference type="STRING" id="991905.SL003B_3296"/>
<dbReference type="KEGG" id="pgv:SL003B_3296"/>
<evidence type="ECO:0000313" key="2">
    <source>
        <dbReference type="Proteomes" id="UP000008130"/>
    </source>
</evidence>
<proteinExistence type="predicted"/>
<dbReference type="HOGENOM" id="CLU_2701633_0_0_5"/>